<reference evidence="1" key="1">
    <citation type="submission" date="2023-06" db="EMBL/GenBank/DDBJ databases">
        <authorList>
            <consortium name="Lawrence Berkeley National Laboratory"/>
            <person name="Ahrendt S."/>
            <person name="Sahu N."/>
            <person name="Indic B."/>
            <person name="Wong-Bajracharya J."/>
            <person name="Merenyi Z."/>
            <person name="Ke H.-M."/>
            <person name="Monk M."/>
            <person name="Kocsube S."/>
            <person name="Drula E."/>
            <person name="Lipzen A."/>
            <person name="Balint B."/>
            <person name="Henrissat B."/>
            <person name="Andreopoulos B."/>
            <person name="Martin F.M."/>
            <person name="Harder C.B."/>
            <person name="Rigling D."/>
            <person name="Ford K.L."/>
            <person name="Foster G.D."/>
            <person name="Pangilinan J."/>
            <person name="Papanicolaou A."/>
            <person name="Barry K."/>
            <person name="LaButti K."/>
            <person name="Viragh M."/>
            <person name="Koriabine M."/>
            <person name="Yan M."/>
            <person name="Riley R."/>
            <person name="Champramary S."/>
            <person name="Plett K.L."/>
            <person name="Tsai I.J."/>
            <person name="Slot J."/>
            <person name="Sipos G."/>
            <person name="Plett J."/>
            <person name="Nagy L.G."/>
            <person name="Grigoriev I.V."/>
        </authorList>
    </citation>
    <scope>NUCLEOTIDE SEQUENCE</scope>
    <source>
        <strain evidence="1">FPL87.14</strain>
    </source>
</reference>
<name>A0AA39J7J8_9AGAR</name>
<sequence>MSFGRVCEVMRGAEGVITRLMSSHGRRWYDRRFGKWMRGRSSEMEEWPGTETCSTEKCPPGCGTLAYDRLIISERIRRCLAQFPDML</sequence>
<accession>A0AA39J7J8</accession>
<protein>
    <submittedName>
        <fullName evidence="1">Uncharacterized protein</fullName>
    </submittedName>
</protein>
<evidence type="ECO:0000313" key="1">
    <source>
        <dbReference type="EMBL" id="KAK0436269.1"/>
    </source>
</evidence>
<evidence type="ECO:0000313" key="2">
    <source>
        <dbReference type="Proteomes" id="UP001175226"/>
    </source>
</evidence>
<keyword evidence="2" id="KW-1185">Reference proteome</keyword>
<dbReference type="EMBL" id="JAUEPT010000056">
    <property type="protein sequence ID" value="KAK0436269.1"/>
    <property type="molecule type" value="Genomic_DNA"/>
</dbReference>
<gene>
    <name evidence="1" type="ORF">EV421DRAFT_2022194</name>
</gene>
<proteinExistence type="predicted"/>
<dbReference type="Proteomes" id="UP001175226">
    <property type="component" value="Unassembled WGS sequence"/>
</dbReference>
<comment type="caution">
    <text evidence="1">The sequence shown here is derived from an EMBL/GenBank/DDBJ whole genome shotgun (WGS) entry which is preliminary data.</text>
</comment>
<organism evidence="1 2">
    <name type="scientific">Armillaria borealis</name>
    <dbReference type="NCBI Taxonomy" id="47425"/>
    <lineage>
        <taxon>Eukaryota</taxon>
        <taxon>Fungi</taxon>
        <taxon>Dikarya</taxon>
        <taxon>Basidiomycota</taxon>
        <taxon>Agaricomycotina</taxon>
        <taxon>Agaricomycetes</taxon>
        <taxon>Agaricomycetidae</taxon>
        <taxon>Agaricales</taxon>
        <taxon>Marasmiineae</taxon>
        <taxon>Physalacriaceae</taxon>
        <taxon>Armillaria</taxon>
    </lineage>
</organism>
<dbReference type="AlphaFoldDB" id="A0AA39J7J8"/>